<feature type="domain" description="PpiC" evidence="13">
    <location>
        <begin position="239"/>
        <end position="341"/>
    </location>
</feature>
<sequence length="521" mass="56074">MLDSLRATKGGLLTWIFLGAIIVVFVISFGPGSFSKGGAGCGGTPAYAARVNGAVIPARDFEEQAERLAQFFAQFGQDVTGPAAVEIRKRAMDNVIERALVVQEAKRRGLVVTDAEISAEVRRMPQFQENGEFRFDVYEELVKRSYGSPAKFEALLREQLLYDRMVAALDETVKVSDGEVKAAWKAGADKVSVAFVQFPLAAAQTEVKPSDADVKAFADDQGKQIEAFYKANPDRFDQKKKARVRRIVARVAPGASPADDAAAKAKIEAAQARVKKGDDFGKVAKEVSEDLDTKDRGGEVGFVAEGTFDEAFAKAALALDKGQVSDPVRTPAGWMLIQSEEVVPAKQVPLEAARLDIARELLSRERAQKLVHEKAEAALEAARKGKSLAEQFPKTDEGKKKQVKLGATSIVADETPAFAAGTQFLPKIGPAPELAADALAAKAGDVLPKVYDTPAGPVVAVVKVRERPDDAAFAAQRETFATQLRRQKEAAARVAWLQTLRDGARIEENRALLGGAVAQAE</sequence>
<dbReference type="InterPro" id="IPR027304">
    <property type="entry name" value="Trigger_fact/SurA_dom_sf"/>
</dbReference>
<keyword evidence="2" id="KW-1003">Cell membrane</keyword>
<name>A0ABM7WQL4_9BACT</name>
<dbReference type="Gene3D" id="1.10.4030.10">
    <property type="entry name" value="Porin chaperone SurA, peptide-binding domain"/>
    <property type="match status" value="1"/>
</dbReference>
<proteinExistence type="inferred from homology"/>
<evidence type="ECO:0000256" key="10">
    <source>
        <dbReference type="ARBA" id="ARBA00042775"/>
    </source>
</evidence>
<dbReference type="Gene3D" id="3.10.50.40">
    <property type="match status" value="1"/>
</dbReference>
<dbReference type="PANTHER" id="PTHR47529:SF1">
    <property type="entry name" value="PERIPLASMIC CHAPERONE PPID"/>
    <property type="match status" value="1"/>
</dbReference>
<dbReference type="PROSITE" id="PS50198">
    <property type="entry name" value="PPIC_PPIASE_2"/>
    <property type="match status" value="1"/>
</dbReference>
<comment type="subcellular location">
    <subcellularLocation>
        <location evidence="1">Cell inner membrane</location>
        <topology evidence="1">Single-pass type II membrane protein</topology>
        <orientation evidence="1">Periplasmic side</orientation>
    </subcellularLocation>
</comment>
<dbReference type="SUPFAM" id="SSF54534">
    <property type="entry name" value="FKBP-like"/>
    <property type="match status" value="1"/>
</dbReference>
<evidence type="ECO:0000256" key="11">
    <source>
        <dbReference type="PROSITE-ProRule" id="PRU00278"/>
    </source>
</evidence>
<dbReference type="InterPro" id="IPR023058">
    <property type="entry name" value="PPIase_PpiC_CS"/>
</dbReference>
<feature type="transmembrane region" description="Helical" evidence="12">
    <location>
        <begin position="12"/>
        <end position="31"/>
    </location>
</feature>
<evidence type="ECO:0000256" key="7">
    <source>
        <dbReference type="ARBA" id="ARBA00023186"/>
    </source>
</evidence>
<evidence type="ECO:0000259" key="13">
    <source>
        <dbReference type="PROSITE" id="PS50198"/>
    </source>
</evidence>
<evidence type="ECO:0000256" key="1">
    <source>
        <dbReference type="ARBA" id="ARBA00004382"/>
    </source>
</evidence>
<keyword evidence="4 12" id="KW-0812">Transmembrane</keyword>
<evidence type="ECO:0000256" key="9">
    <source>
        <dbReference type="ARBA" id="ARBA00040743"/>
    </source>
</evidence>
<keyword evidence="11" id="KW-0413">Isomerase</keyword>
<protein>
    <recommendedName>
        <fullName evidence="9">Periplasmic chaperone PpiD</fullName>
    </recommendedName>
    <alternativeName>
        <fullName evidence="10">Periplasmic folding chaperone</fullName>
    </alternativeName>
</protein>
<dbReference type="Pfam" id="PF00639">
    <property type="entry name" value="Rotamase"/>
    <property type="match status" value="1"/>
</dbReference>
<evidence type="ECO:0000256" key="2">
    <source>
        <dbReference type="ARBA" id="ARBA00022475"/>
    </source>
</evidence>
<evidence type="ECO:0000256" key="12">
    <source>
        <dbReference type="SAM" id="Phobius"/>
    </source>
</evidence>
<comment type="similarity">
    <text evidence="8">Belongs to the PpiD chaperone family.</text>
</comment>
<evidence type="ECO:0000256" key="5">
    <source>
        <dbReference type="ARBA" id="ARBA00022989"/>
    </source>
</evidence>
<keyword evidence="11" id="KW-0697">Rotamase</keyword>
<reference evidence="15" key="1">
    <citation type="journal article" date="2022" name="Int. J. Syst. Evol. Microbiol.">
        <title>Anaeromyxobacter oryzae sp. nov., Anaeromyxobacter diazotrophicus sp. nov. and Anaeromyxobacter paludicola sp. nov., isolated from paddy soils.</title>
        <authorList>
            <person name="Itoh H."/>
            <person name="Xu Z."/>
            <person name="Mise K."/>
            <person name="Masuda Y."/>
            <person name="Ushijima N."/>
            <person name="Hayakawa C."/>
            <person name="Shiratori Y."/>
            <person name="Senoo K."/>
        </authorList>
    </citation>
    <scope>NUCLEOTIDE SEQUENCE [LARGE SCALE GENOMIC DNA]</scope>
    <source>
        <strain evidence="15">Red232</strain>
    </source>
</reference>
<evidence type="ECO:0000256" key="8">
    <source>
        <dbReference type="ARBA" id="ARBA00038408"/>
    </source>
</evidence>
<dbReference type="EMBL" id="AP025591">
    <property type="protein sequence ID" value="BDG01760.1"/>
    <property type="molecule type" value="Genomic_DNA"/>
</dbReference>
<keyword evidence="15" id="KW-1185">Reference proteome</keyword>
<dbReference type="Proteomes" id="UP001162891">
    <property type="component" value="Chromosome"/>
</dbReference>
<evidence type="ECO:0000313" key="15">
    <source>
        <dbReference type="Proteomes" id="UP001162891"/>
    </source>
</evidence>
<dbReference type="SUPFAM" id="SSF109998">
    <property type="entry name" value="Triger factor/SurA peptide-binding domain-like"/>
    <property type="match status" value="1"/>
</dbReference>
<dbReference type="Pfam" id="PF13624">
    <property type="entry name" value="SurA_N_3"/>
    <property type="match status" value="1"/>
</dbReference>
<evidence type="ECO:0000256" key="4">
    <source>
        <dbReference type="ARBA" id="ARBA00022692"/>
    </source>
</evidence>
<dbReference type="InterPro" id="IPR046357">
    <property type="entry name" value="PPIase_dom_sf"/>
</dbReference>
<dbReference type="RefSeq" id="WP_248358560.1">
    <property type="nucleotide sequence ID" value="NZ_AP025591.1"/>
</dbReference>
<organism evidence="14 15">
    <name type="scientific">Anaeromyxobacter oryzae</name>
    <dbReference type="NCBI Taxonomy" id="2918170"/>
    <lineage>
        <taxon>Bacteria</taxon>
        <taxon>Pseudomonadati</taxon>
        <taxon>Myxococcota</taxon>
        <taxon>Myxococcia</taxon>
        <taxon>Myxococcales</taxon>
        <taxon>Cystobacterineae</taxon>
        <taxon>Anaeromyxobacteraceae</taxon>
        <taxon>Anaeromyxobacter</taxon>
    </lineage>
</organism>
<gene>
    <name evidence="14" type="ORF">AMOR_07560</name>
</gene>
<keyword evidence="6 12" id="KW-0472">Membrane</keyword>
<dbReference type="PANTHER" id="PTHR47529">
    <property type="entry name" value="PEPTIDYL-PROLYL CIS-TRANS ISOMERASE D"/>
    <property type="match status" value="1"/>
</dbReference>
<accession>A0ABM7WQL4</accession>
<evidence type="ECO:0000256" key="6">
    <source>
        <dbReference type="ARBA" id="ARBA00023136"/>
    </source>
</evidence>
<keyword evidence="5 12" id="KW-1133">Transmembrane helix</keyword>
<evidence type="ECO:0000256" key="3">
    <source>
        <dbReference type="ARBA" id="ARBA00022519"/>
    </source>
</evidence>
<dbReference type="InterPro" id="IPR000297">
    <property type="entry name" value="PPIase_PpiC"/>
</dbReference>
<keyword evidence="7" id="KW-0143">Chaperone</keyword>
<dbReference type="InterPro" id="IPR052029">
    <property type="entry name" value="PpiD_chaperone"/>
</dbReference>
<dbReference type="PROSITE" id="PS01096">
    <property type="entry name" value="PPIC_PPIASE_1"/>
    <property type="match status" value="1"/>
</dbReference>
<evidence type="ECO:0000313" key="14">
    <source>
        <dbReference type="EMBL" id="BDG01760.1"/>
    </source>
</evidence>
<keyword evidence="3" id="KW-0997">Cell inner membrane</keyword>